<reference evidence="2 3" key="1">
    <citation type="submission" date="2008-10" db="EMBL/GenBank/DDBJ databases">
        <title>Genome sequence of Bacillus cereus G9842.</title>
        <authorList>
            <person name="Dodson R.J."/>
            <person name="Durkin A.S."/>
            <person name="Rosovitz M.J."/>
            <person name="Rasko D.A."/>
            <person name="Hoffmaster A."/>
            <person name="Ravel J."/>
            <person name="Sutton G."/>
        </authorList>
    </citation>
    <scope>NUCLEOTIDE SEQUENCE [LARGE SCALE GENOMIC DNA]</scope>
    <source>
        <strain evidence="2 3">G9842</strain>
    </source>
</reference>
<sequence>MLVIELKASIRKSKLPWIKEKEVVAMMKEIYIETCSHSISDPDFNETKYNNHLRKCWNNLNEKMRSLYDSKQIIAYDKKQEFEYFIFKDMHNGLIGNESKTLSVIILTQNKQIEDSISSVLGIIKDKVKKKISFKFLTSSKCKIYAYDYLTGDIHGDNYVIETDLEKNSFMSKSEFVKYAITLLLFLMSTTYLFSKWDKITSNSNGVGFLFNLPLTVNLIAGTGLVLLIDLIYLFVRMLSNRNIIVVKNIQGVIESFDNSVMRGQQVVEDMQEEIGII</sequence>
<accession>B7IRZ3</accession>
<keyword evidence="1" id="KW-0812">Transmembrane</keyword>
<feature type="transmembrane region" description="Helical" evidence="1">
    <location>
        <begin position="176"/>
        <end position="195"/>
    </location>
</feature>
<dbReference type="HOGENOM" id="CLU_999831_0_0_9"/>
<dbReference type="AlphaFoldDB" id="B7IRZ3"/>
<keyword evidence="1" id="KW-1133">Transmembrane helix</keyword>
<proteinExistence type="predicted"/>
<dbReference type="Proteomes" id="UP000006744">
    <property type="component" value="Chromosome"/>
</dbReference>
<organism evidence="2 3">
    <name type="scientific">Bacillus cereus (strain G9842)</name>
    <dbReference type="NCBI Taxonomy" id="405531"/>
    <lineage>
        <taxon>Bacteria</taxon>
        <taxon>Bacillati</taxon>
        <taxon>Bacillota</taxon>
        <taxon>Bacilli</taxon>
        <taxon>Bacillales</taxon>
        <taxon>Bacillaceae</taxon>
        <taxon>Bacillus</taxon>
        <taxon>Bacillus cereus group</taxon>
    </lineage>
</organism>
<dbReference type="KEGG" id="bcg:BCG9842_B5363"/>
<dbReference type="RefSeq" id="WP_000960166.1">
    <property type="nucleotide sequence ID" value="NC_011772.1"/>
</dbReference>
<evidence type="ECO:0000313" key="2">
    <source>
        <dbReference type="EMBL" id="ACK96316.1"/>
    </source>
</evidence>
<name>B7IRZ3_BACC2</name>
<gene>
    <name evidence="2" type="ordered locus">BCG9842_B5363</name>
</gene>
<feature type="transmembrane region" description="Helical" evidence="1">
    <location>
        <begin position="215"/>
        <end position="236"/>
    </location>
</feature>
<protein>
    <submittedName>
        <fullName evidence="2">Uncharacterized protein</fullName>
    </submittedName>
</protein>
<evidence type="ECO:0000313" key="3">
    <source>
        <dbReference type="Proteomes" id="UP000006744"/>
    </source>
</evidence>
<keyword evidence="1" id="KW-0472">Membrane</keyword>
<evidence type="ECO:0000256" key="1">
    <source>
        <dbReference type="SAM" id="Phobius"/>
    </source>
</evidence>
<dbReference type="EMBL" id="CP001186">
    <property type="protein sequence ID" value="ACK96316.1"/>
    <property type="molecule type" value="Genomic_DNA"/>
</dbReference>